<organism evidence="2 3">
    <name type="scientific">Vulcanibacillus modesticaldus</name>
    <dbReference type="NCBI Taxonomy" id="337097"/>
    <lineage>
        <taxon>Bacteria</taxon>
        <taxon>Bacillati</taxon>
        <taxon>Bacillota</taxon>
        <taxon>Bacilli</taxon>
        <taxon>Bacillales</taxon>
        <taxon>Bacillaceae</taxon>
        <taxon>Vulcanibacillus</taxon>
    </lineage>
</organism>
<dbReference type="AlphaFoldDB" id="A0A1D2YU77"/>
<reference evidence="2 3" key="1">
    <citation type="submission" date="2016-09" db="EMBL/GenBank/DDBJ databases">
        <title>Draft genome sequence for the type strain of Vulcanibacillus modesticaldus BR, a strictly anaerobic, moderately thermophilic, and nitrate-reducing bacterium from deep sea-hydrothermal vents of the Mid-Atlantic Ridge.</title>
        <authorList>
            <person name="Abin C.A."/>
            <person name="Hollibaugh J.T."/>
        </authorList>
    </citation>
    <scope>NUCLEOTIDE SEQUENCE [LARGE SCALE GENOMIC DNA]</scope>
    <source>
        <strain evidence="2 3">BR</strain>
    </source>
</reference>
<keyword evidence="3" id="KW-1185">Reference proteome</keyword>
<evidence type="ECO:0000313" key="3">
    <source>
        <dbReference type="Proteomes" id="UP000243739"/>
    </source>
</evidence>
<protein>
    <recommendedName>
        <fullName evidence="4">DUF4363 domain-containing protein</fullName>
    </recommendedName>
</protein>
<dbReference type="Proteomes" id="UP000243739">
    <property type="component" value="Unassembled WGS sequence"/>
</dbReference>
<evidence type="ECO:0000256" key="1">
    <source>
        <dbReference type="SAM" id="Phobius"/>
    </source>
</evidence>
<dbReference type="InterPro" id="IPR025373">
    <property type="entry name" value="DUF4363"/>
</dbReference>
<evidence type="ECO:0008006" key="4">
    <source>
        <dbReference type="Google" id="ProtNLM"/>
    </source>
</evidence>
<name>A0A1D2YU77_9BACI</name>
<dbReference type="Pfam" id="PF14276">
    <property type="entry name" value="DUF4363"/>
    <property type="match status" value="1"/>
</dbReference>
<evidence type="ECO:0000313" key="2">
    <source>
        <dbReference type="EMBL" id="OEF99213.1"/>
    </source>
</evidence>
<proteinExistence type="predicted"/>
<gene>
    <name evidence="2" type="ORF">BHF71_09700</name>
</gene>
<accession>A0A1D2YU77</accession>
<keyword evidence="1" id="KW-1133">Transmembrane helix</keyword>
<dbReference type="OrthoDB" id="1739442at2"/>
<feature type="transmembrane region" description="Helical" evidence="1">
    <location>
        <begin position="6"/>
        <end position="27"/>
    </location>
</feature>
<keyword evidence="1" id="KW-0472">Membrane</keyword>
<comment type="caution">
    <text evidence="2">The sequence shown here is derived from an EMBL/GenBank/DDBJ whole genome shotgun (WGS) entry which is preliminary data.</text>
</comment>
<dbReference type="RefSeq" id="WP_069656937.1">
    <property type="nucleotide sequence ID" value="NZ_MIJF01000029.1"/>
</dbReference>
<keyword evidence="1" id="KW-0812">Transmembrane</keyword>
<dbReference type="EMBL" id="MIJF01000029">
    <property type="protein sequence ID" value="OEF99213.1"/>
    <property type="molecule type" value="Genomic_DNA"/>
</dbReference>
<sequence length="121" mass="13962">MEKKLLIIGSVLMIVIYIAIMGSGAFLKQPLTKNDDVIKQLSLVENAVKKDDWQKAESHLDRGFQAWDRVKNRIQFSVEREFIEKLDDEMATLQGAISVNDKRTLLITIEKIKKIWDEMGK</sequence>
<dbReference type="STRING" id="337097.BHF71_09700"/>